<sequence length="102" mass="12073">MTGSIMQEMNRKLKADFSLKSPLSLLKRRVKRLFILIKNSARSPICLQLKSSKKRGCILNKLSKLNICFSMPYFVVMLLLYREKWRKFPLKPNVYSYTIKIK</sequence>
<proteinExistence type="predicted"/>
<gene>
    <name evidence="2" type="ORF">AP3564_17640</name>
</gene>
<keyword evidence="1" id="KW-1133">Transmembrane helix</keyword>
<accession>A0A223E994</accession>
<feature type="transmembrane region" description="Helical" evidence="1">
    <location>
        <begin position="62"/>
        <end position="81"/>
    </location>
</feature>
<keyword evidence="1" id="KW-0472">Membrane</keyword>
<dbReference type="KEGG" id="apak:AP3564_17640"/>
<keyword evidence="1" id="KW-0812">Transmembrane</keyword>
<dbReference type="EMBL" id="CP017703">
    <property type="protein sequence ID" value="ASS91822.1"/>
    <property type="molecule type" value="Genomic_DNA"/>
</dbReference>
<name>A0A223E994_9BACI</name>
<organism evidence="2 3">
    <name type="scientific">Aeribacillus pallidus</name>
    <dbReference type="NCBI Taxonomy" id="33936"/>
    <lineage>
        <taxon>Bacteria</taxon>
        <taxon>Bacillati</taxon>
        <taxon>Bacillota</taxon>
        <taxon>Bacilli</taxon>
        <taxon>Bacillales</taxon>
        <taxon>Bacillaceae</taxon>
        <taxon>Aeribacillus</taxon>
    </lineage>
</organism>
<evidence type="ECO:0000313" key="3">
    <source>
        <dbReference type="Proteomes" id="UP000214606"/>
    </source>
</evidence>
<dbReference type="Proteomes" id="UP000214606">
    <property type="component" value="Chromosome"/>
</dbReference>
<reference evidence="2 3" key="1">
    <citation type="submission" date="2016-10" db="EMBL/GenBank/DDBJ databases">
        <title>The whole genome sequencing and assembly of Aeribacillus pallidus KCTC3564 strain.</title>
        <authorList>
            <person name="Lee Y.-J."/>
            <person name="Park M.-K."/>
            <person name="Yi H."/>
            <person name="Bahn Y.-S."/>
            <person name="Kim J.F."/>
            <person name="Lee D.-W."/>
        </authorList>
    </citation>
    <scope>NUCLEOTIDE SEQUENCE [LARGE SCALE GENOMIC DNA]</scope>
    <source>
        <strain evidence="2 3">KCTC3564</strain>
    </source>
</reference>
<dbReference type="AlphaFoldDB" id="A0A223E994"/>
<evidence type="ECO:0000313" key="2">
    <source>
        <dbReference type="EMBL" id="ASS91822.1"/>
    </source>
</evidence>
<protein>
    <submittedName>
        <fullName evidence="2">Uncharacterized protein</fullName>
    </submittedName>
</protein>
<evidence type="ECO:0000256" key="1">
    <source>
        <dbReference type="SAM" id="Phobius"/>
    </source>
</evidence>